<dbReference type="GO" id="GO:0008966">
    <property type="term" value="F:phosphoglucosamine mutase activity"/>
    <property type="evidence" value="ECO:0007669"/>
    <property type="project" value="UniProtKB-UniRule"/>
</dbReference>
<evidence type="ECO:0000256" key="5">
    <source>
        <dbReference type="ARBA" id="ARBA00023235"/>
    </source>
</evidence>
<feature type="domain" description="Alpha-D-phosphohexomutase alpha/beta/alpha" evidence="14">
    <location>
        <begin position="141"/>
        <end position="237"/>
    </location>
</feature>
<evidence type="ECO:0000259" key="15">
    <source>
        <dbReference type="Pfam" id="PF02880"/>
    </source>
</evidence>
<dbReference type="InterPro" id="IPR050060">
    <property type="entry name" value="Phosphoglucosamine_mutase"/>
</dbReference>
<comment type="PTM">
    <text evidence="9">Activated by phosphorylation.</text>
</comment>
<evidence type="ECO:0000256" key="10">
    <source>
        <dbReference type="RuleBase" id="RU004326"/>
    </source>
</evidence>
<dbReference type="AlphaFoldDB" id="U2YDQ0"/>
<dbReference type="InterPro" id="IPR036900">
    <property type="entry name" value="A-D-PHexomutase_C_sf"/>
</dbReference>
<comment type="catalytic activity">
    <reaction evidence="6 9 11">
        <text>alpha-D-glucosamine 1-phosphate = D-glucosamine 6-phosphate</text>
        <dbReference type="Rhea" id="RHEA:23424"/>
        <dbReference type="ChEBI" id="CHEBI:58516"/>
        <dbReference type="ChEBI" id="CHEBI:58725"/>
        <dbReference type="EC" id="5.4.2.10"/>
    </reaction>
</comment>
<evidence type="ECO:0000256" key="11">
    <source>
        <dbReference type="RuleBase" id="RU004327"/>
    </source>
</evidence>
<feature type="domain" description="Alpha-D-phosphohexomutase alpha/beta/alpha" evidence="13">
    <location>
        <begin position="1"/>
        <end position="118"/>
    </location>
</feature>
<dbReference type="FunFam" id="3.40.120.10:FF:000001">
    <property type="entry name" value="Phosphoglucosamine mutase"/>
    <property type="match status" value="1"/>
</dbReference>
<dbReference type="InterPro" id="IPR005844">
    <property type="entry name" value="A-D-PHexomutase_a/b/a-I"/>
</dbReference>
<dbReference type="EMBL" id="BASG01000061">
    <property type="protein sequence ID" value="GAD15238.1"/>
    <property type="molecule type" value="Genomic_DNA"/>
</dbReference>
<evidence type="ECO:0000313" key="16">
    <source>
        <dbReference type="EMBL" id="GAD15238.1"/>
    </source>
</evidence>
<dbReference type="Pfam" id="PF02878">
    <property type="entry name" value="PGM_PMM_I"/>
    <property type="match status" value="1"/>
</dbReference>
<evidence type="ECO:0000256" key="7">
    <source>
        <dbReference type="ARBA" id="ARBA00066330"/>
    </source>
</evidence>
<feature type="modified residue" description="Phosphoserine" evidence="9">
    <location>
        <position position="83"/>
    </location>
</feature>
<evidence type="ECO:0000259" key="13">
    <source>
        <dbReference type="Pfam" id="PF02878"/>
    </source>
</evidence>
<evidence type="ECO:0000256" key="9">
    <source>
        <dbReference type="HAMAP-Rule" id="MF_01554"/>
    </source>
</evidence>
<evidence type="ECO:0000256" key="1">
    <source>
        <dbReference type="ARBA" id="ARBA00010231"/>
    </source>
</evidence>
<evidence type="ECO:0000256" key="2">
    <source>
        <dbReference type="ARBA" id="ARBA00022553"/>
    </source>
</evidence>
<keyword evidence="2 9" id="KW-0597">Phosphoprotein</keyword>
<feature type="domain" description="Alpha-D-phosphohexomutase alpha/beta/alpha" evidence="15">
    <location>
        <begin position="241"/>
        <end position="353"/>
    </location>
</feature>
<dbReference type="CDD" id="cd05802">
    <property type="entry name" value="GlmM"/>
    <property type="match status" value="1"/>
</dbReference>
<accession>U2YDQ0</accession>
<evidence type="ECO:0000256" key="8">
    <source>
        <dbReference type="ARBA" id="ARBA00068193"/>
    </source>
</evidence>
<comment type="cofactor">
    <cofactor evidence="9">
        <name>Mg(2+)</name>
        <dbReference type="ChEBI" id="CHEBI:18420"/>
    </cofactor>
    <text evidence="9">Binds 1 Mg(2+) ion per subunit.</text>
</comment>
<dbReference type="Pfam" id="PF00408">
    <property type="entry name" value="PGM_PMM_IV"/>
    <property type="match status" value="1"/>
</dbReference>
<evidence type="ECO:0000259" key="14">
    <source>
        <dbReference type="Pfam" id="PF02879"/>
    </source>
</evidence>
<dbReference type="InterPro" id="IPR006352">
    <property type="entry name" value="GlmM_bact"/>
</dbReference>
<organism evidence="16 17">
    <name type="scientific">Geobacillus kaustophilus GBlys</name>
    <dbReference type="NCBI Taxonomy" id="1337888"/>
    <lineage>
        <taxon>Bacteria</taxon>
        <taxon>Bacillati</taxon>
        <taxon>Bacillota</taxon>
        <taxon>Bacilli</taxon>
        <taxon>Bacillales</taxon>
        <taxon>Anoxybacillaceae</taxon>
        <taxon>Geobacillus</taxon>
        <taxon>Geobacillus thermoleovorans group</taxon>
    </lineage>
</organism>
<name>U2YDQ0_GEOKU</name>
<dbReference type="SUPFAM" id="SSF55957">
    <property type="entry name" value="Phosphoglucomutase, C-terminal domain"/>
    <property type="match status" value="1"/>
</dbReference>
<dbReference type="HAMAP" id="MF_01554_B">
    <property type="entry name" value="GlmM_B"/>
    <property type="match status" value="1"/>
</dbReference>
<dbReference type="GO" id="GO:0004615">
    <property type="term" value="F:phosphomannomutase activity"/>
    <property type="evidence" value="ECO:0007669"/>
    <property type="project" value="TreeGrafter"/>
</dbReference>
<dbReference type="GO" id="GO:0009252">
    <property type="term" value="P:peptidoglycan biosynthetic process"/>
    <property type="evidence" value="ECO:0007669"/>
    <property type="project" value="TreeGrafter"/>
</dbReference>
<protein>
    <recommendedName>
        <fullName evidence="8 9">Phosphoglucosamine mutase</fullName>
        <ecNumber evidence="7 9">5.4.2.10</ecNumber>
    </recommendedName>
</protein>
<dbReference type="PROSITE" id="PS00710">
    <property type="entry name" value="PGM_PMM"/>
    <property type="match status" value="1"/>
</dbReference>
<reference evidence="17" key="1">
    <citation type="journal article" date="2013" name="Genome">
        <title>Draft Genome Sequence of Geobacillus kaustophilus GBlys, a Lysogenic Strain with Bacteriophage phiOH2.</title>
        <authorList>
            <person name="Doi K."/>
            <person name="Mori K."/>
            <person name="Martono H."/>
            <person name="Nagayoshi Y."/>
            <person name="Fujino Y."/>
            <person name="Tashiro K."/>
            <person name="Kuhara S."/>
            <person name="Ohshima T."/>
        </authorList>
    </citation>
    <scope>NUCLEOTIDE SEQUENCE [LARGE SCALE GENOMIC DNA]</scope>
    <source>
        <strain evidence="17">GBlys</strain>
    </source>
</reference>
<evidence type="ECO:0000259" key="12">
    <source>
        <dbReference type="Pfam" id="PF00408"/>
    </source>
</evidence>
<gene>
    <name evidence="9" type="primary">glmM</name>
    <name evidence="16" type="ORF">GBL_3455</name>
</gene>
<keyword evidence="5 9" id="KW-0413">Isomerase</keyword>
<proteinExistence type="inferred from homology"/>
<comment type="similarity">
    <text evidence="1 9 10">Belongs to the phosphohexose mutase family.</text>
</comment>
<dbReference type="Pfam" id="PF02880">
    <property type="entry name" value="PGM_PMM_III"/>
    <property type="match status" value="1"/>
</dbReference>
<dbReference type="Pfam" id="PF02879">
    <property type="entry name" value="PGM_PMM_II"/>
    <property type="match status" value="1"/>
</dbReference>
<dbReference type="Gene3D" id="3.40.120.10">
    <property type="entry name" value="Alpha-D-Glucose-1,6-Bisphosphate, subunit A, domain 3"/>
    <property type="match status" value="3"/>
</dbReference>
<dbReference type="GO" id="GO:0006048">
    <property type="term" value="P:UDP-N-acetylglucosamine biosynthetic process"/>
    <property type="evidence" value="ECO:0007669"/>
    <property type="project" value="TreeGrafter"/>
</dbReference>
<feature type="binding site" evidence="9">
    <location>
        <position position="226"/>
    </location>
    <ligand>
        <name>Mg(2+)</name>
        <dbReference type="ChEBI" id="CHEBI:18420"/>
    </ligand>
</feature>
<dbReference type="InterPro" id="IPR016066">
    <property type="entry name" value="A-D-PHexomutase_CS"/>
</dbReference>
<dbReference type="SUPFAM" id="SSF53738">
    <property type="entry name" value="Phosphoglucomutase, first 3 domains"/>
    <property type="match status" value="3"/>
</dbReference>
<dbReference type="PANTHER" id="PTHR42946">
    <property type="entry name" value="PHOSPHOHEXOSE MUTASE"/>
    <property type="match status" value="1"/>
</dbReference>
<dbReference type="PRINTS" id="PR00509">
    <property type="entry name" value="PGMPMM"/>
</dbReference>
<dbReference type="PANTHER" id="PTHR42946:SF1">
    <property type="entry name" value="PHOSPHOGLUCOMUTASE (ALPHA-D-GLUCOSE-1,6-BISPHOSPHATE-DEPENDENT)"/>
    <property type="match status" value="1"/>
</dbReference>
<dbReference type="Gene3D" id="3.30.310.50">
    <property type="entry name" value="Alpha-D-phosphohexomutase, C-terminal domain"/>
    <property type="match status" value="1"/>
</dbReference>
<comment type="caution">
    <text evidence="16">The sequence shown here is derived from an EMBL/GenBank/DDBJ whole genome shotgun (WGS) entry which is preliminary data.</text>
</comment>
<dbReference type="NCBIfam" id="NF008139">
    <property type="entry name" value="PRK10887.1"/>
    <property type="match status" value="1"/>
</dbReference>
<dbReference type="InterPro" id="IPR005846">
    <property type="entry name" value="A-D-PHexomutase_a/b/a-III"/>
</dbReference>
<keyword evidence="4 9" id="KW-0460">Magnesium</keyword>
<feature type="domain" description="Alpha-D-phosphohexomutase C-terminal" evidence="12">
    <location>
        <begin position="357"/>
        <end position="423"/>
    </location>
</feature>
<sequence>MTPELAFQIGRCGGYVLTKSAERPKVLIGRDTRISGHMLEGALVAGLLSIGAEVMRLGVISTPGVAYLTKALGAQAGIMISASHNPVQDNGIKFFGPDGFKLSDEQEAEIEALIDSAEDMLPRPIGAGLGQVNDYFEGGQKYLQYLKQTIDEEDFSGMKIALDCAHGATSSLATYLFADLDADVVTMGASPNGLNINEGVGSTHPEALAAFVKEKGADVGLAFDGDGDRLIAVDENGNIVDGDQIMYICAKYLKETGRLKHQTVVSTVMSNLGFYKALEAQGIKSVQTAVGDRYVVEEMKKNGYNLGGEQSGHIIFLDYNTTGDGMLTALQLVNIMKIKGKPLSELAGEMKKYPQLLVNVRVADKEKAMENEQVKKVIQEVEAEMNGNGRVLVRPSGTEPLVRIMAEAPTEEACRAYVERIADVVRREMGTE</sequence>
<feature type="binding site" evidence="9">
    <location>
        <position position="228"/>
    </location>
    <ligand>
        <name>Mg(2+)</name>
        <dbReference type="ChEBI" id="CHEBI:18420"/>
    </ligand>
</feature>
<evidence type="ECO:0000256" key="6">
    <source>
        <dbReference type="ARBA" id="ARBA00050364"/>
    </source>
</evidence>
<dbReference type="GO" id="GO:0005975">
    <property type="term" value="P:carbohydrate metabolic process"/>
    <property type="evidence" value="ECO:0007669"/>
    <property type="project" value="InterPro"/>
</dbReference>
<dbReference type="GO" id="GO:0005829">
    <property type="term" value="C:cytosol"/>
    <property type="evidence" value="ECO:0007669"/>
    <property type="project" value="TreeGrafter"/>
</dbReference>
<dbReference type="EC" id="5.4.2.10" evidence="7 9"/>
<evidence type="ECO:0000256" key="3">
    <source>
        <dbReference type="ARBA" id="ARBA00022723"/>
    </source>
</evidence>
<dbReference type="NCBIfam" id="TIGR01455">
    <property type="entry name" value="glmM"/>
    <property type="match status" value="1"/>
</dbReference>
<evidence type="ECO:0000256" key="4">
    <source>
        <dbReference type="ARBA" id="ARBA00022842"/>
    </source>
</evidence>
<dbReference type="InterPro" id="IPR005843">
    <property type="entry name" value="A-D-PHexomutase_C"/>
</dbReference>
<evidence type="ECO:0000313" key="17">
    <source>
        <dbReference type="Proteomes" id="UP000016424"/>
    </source>
</evidence>
<dbReference type="InterPro" id="IPR016055">
    <property type="entry name" value="A-D-PHexomutase_a/b/a-I/II/III"/>
</dbReference>
<dbReference type="InterPro" id="IPR005845">
    <property type="entry name" value="A-D-PHexomutase_a/b/a-II"/>
</dbReference>
<keyword evidence="3 9" id="KW-0479">Metal-binding</keyword>
<dbReference type="FunFam" id="3.30.310.50:FF:000001">
    <property type="entry name" value="Phosphoglucosamine mutase"/>
    <property type="match status" value="1"/>
</dbReference>
<dbReference type="InterPro" id="IPR005841">
    <property type="entry name" value="Alpha-D-phosphohexomutase_SF"/>
</dbReference>
<dbReference type="GO" id="GO:0000287">
    <property type="term" value="F:magnesium ion binding"/>
    <property type="evidence" value="ECO:0007669"/>
    <property type="project" value="UniProtKB-UniRule"/>
</dbReference>
<dbReference type="FunFam" id="3.40.120.10:FF:000002">
    <property type="entry name" value="Phosphoglucosamine mutase"/>
    <property type="match status" value="1"/>
</dbReference>
<feature type="active site" description="Phosphoserine intermediate" evidence="9">
    <location>
        <position position="83"/>
    </location>
</feature>
<feature type="binding site" description="via phosphate group" evidence="9">
    <location>
        <position position="83"/>
    </location>
    <ligand>
        <name>Mg(2+)</name>
        <dbReference type="ChEBI" id="CHEBI:18420"/>
    </ligand>
</feature>
<comment type="function">
    <text evidence="9 11">Catalyzes the conversion of glucosamine-6-phosphate to glucosamine-1-phosphate.</text>
</comment>
<feature type="binding site" evidence="9">
    <location>
        <position position="224"/>
    </location>
    <ligand>
        <name>Mg(2+)</name>
        <dbReference type="ChEBI" id="CHEBI:18420"/>
    </ligand>
</feature>
<dbReference type="Proteomes" id="UP000016424">
    <property type="component" value="Unassembled WGS sequence"/>
</dbReference>